<evidence type="ECO:0000256" key="1">
    <source>
        <dbReference type="ARBA" id="ARBA00004377"/>
    </source>
</evidence>
<evidence type="ECO:0000256" key="4">
    <source>
        <dbReference type="ARBA" id="ARBA00022481"/>
    </source>
</evidence>
<feature type="domain" description="General secretion pathway GspH" evidence="12">
    <location>
        <begin position="47"/>
        <end position="162"/>
    </location>
</feature>
<reference evidence="13 14" key="1">
    <citation type="submission" date="2023-12" db="EMBL/GenBank/DDBJ databases">
        <title>Marinobacter qingdaonensis sp. nov., isolated from the intertidal sediment of Qingdao, PR China.</title>
        <authorList>
            <person name="Li Y."/>
        </authorList>
    </citation>
    <scope>NUCLEOTIDE SEQUENCE [LARGE SCALE GENOMIC DNA]</scope>
    <source>
        <strain evidence="13 14">ASW11-75</strain>
    </source>
</reference>
<dbReference type="RefSeq" id="WP_322856972.1">
    <property type="nucleotide sequence ID" value="NZ_JAYDCJ010000005.1"/>
</dbReference>
<gene>
    <name evidence="13" type="ORF">U5822_17530</name>
</gene>
<feature type="transmembrane region" description="Helical" evidence="11">
    <location>
        <begin position="12"/>
        <end position="33"/>
    </location>
</feature>
<keyword evidence="5" id="KW-0997">Cell inner membrane</keyword>
<dbReference type="InterPro" id="IPR022346">
    <property type="entry name" value="T2SS_GspH"/>
</dbReference>
<dbReference type="SUPFAM" id="SSF54523">
    <property type="entry name" value="Pili subunits"/>
    <property type="match status" value="1"/>
</dbReference>
<dbReference type="Pfam" id="PF12019">
    <property type="entry name" value="GspH"/>
    <property type="match status" value="1"/>
</dbReference>
<evidence type="ECO:0000256" key="10">
    <source>
        <dbReference type="ARBA" id="ARBA00030775"/>
    </source>
</evidence>
<dbReference type="EMBL" id="JAYDCJ010000005">
    <property type="protein sequence ID" value="MEA1082470.1"/>
    <property type="molecule type" value="Genomic_DNA"/>
</dbReference>
<evidence type="ECO:0000256" key="6">
    <source>
        <dbReference type="ARBA" id="ARBA00022692"/>
    </source>
</evidence>
<evidence type="ECO:0000256" key="8">
    <source>
        <dbReference type="ARBA" id="ARBA00023136"/>
    </source>
</evidence>
<evidence type="ECO:0000256" key="9">
    <source>
        <dbReference type="ARBA" id="ARBA00025772"/>
    </source>
</evidence>
<comment type="similarity">
    <text evidence="9">Belongs to the GSP H family.</text>
</comment>
<evidence type="ECO:0000256" key="3">
    <source>
        <dbReference type="ARBA" id="ARBA00022475"/>
    </source>
</evidence>
<evidence type="ECO:0000313" key="14">
    <source>
        <dbReference type="Proteomes" id="UP001305746"/>
    </source>
</evidence>
<evidence type="ECO:0000256" key="2">
    <source>
        <dbReference type="ARBA" id="ARBA00021549"/>
    </source>
</evidence>
<protein>
    <recommendedName>
        <fullName evidence="2">Type II secretion system protein H</fullName>
    </recommendedName>
    <alternativeName>
        <fullName evidence="10">General secretion pathway protein H</fullName>
    </alternativeName>
</protein>
<dbReference type="NCBIfam" id="TIGR02532">
    <property type="entry name" value="IV_pilin_GFxxxE"/>
    <property type="match status" value="1"/>
</dbReference>
<accession>A0ABU5P318</accession>
<dbReference type="Gene3D" id="3.55.40.10">
    <property type="entry name" value="minor pseudopilin epsh domain"/>
    <property type="match status" value="1"/>
</dbReference>
<dbReference type="InterPro" id="IPR045584">
    <property type="entry name" value="Pilin-like"/>
</dbReference>
<comment type="subcellular location">
    <subcellularLocation>
        <location evidence="1">Cell inner membrane</location>
        <topology evidence="1">Single-pass membrane protein</topology>
    </subcellularLocation>
</comment>
<evidence type="ECO:0000256" key="5">
    <source>
        <dbReference type="ARBA" id="ARBA00022519"/>
    </source>
</evidence>
<evidence type="ECO:0000256" key="7">
    <source>
        <dbReference type="ARBA" id="ARBA00022989"/>
    </source>
</evidence>
<proteinExistence type="inferred from homology"/>
<keyword evidence="14" id="KW-1185">Reference proteome</keyword>
<dbReference type="Pfam" id="PF07963">
    <property type="entry name" value="N_methyl"/>
    <property type="match status" value="1"/>
</dbReference>
<keyword evidence="6 11" id="KW-0812">Transmembrane</keyword>
<keyword evidence="4" id="KW-0488">Methylation</keyword>
<dbReference type="InterPro" id="IPR012902">
    <property type="entry name" value="N_methyl_site"/>
</dbReference>
<keyword evidence="8 11" id="KW-0472">Membrane</keyword>
<organism evidence="13 14">
    <name type="scientific">Marinobacter qingdaonensis</name>
    <dbReference type="NCBI Taxonomy" id="3108486"/>
    <lineage>
        <taxon>Bacteria</taxon>
        <taxon>Pseudomonadati</taxon>
        <taxon>Pseudomonadota</taxon>
        <taxon>Gammaproteobacteria</taxon>
        <taxon>Pseudomonadales</taxon>
        <taxon>Marinobacteraceae</taxon>
        <taxon>Marinobacter</taxon>
    </lineage>
</organism>
<comment type="caution">
    <text evidence="13">The sequence shown here is derived from an EMBL/GenBank/DDBJ whole genome shotgun (WGS) entry which is preliminary data.</text>
</comment>
<keyword evidence="3" id="KW-1003">Cell membrane</keyword>
<keyword evidence="7 11" id="KW-1133">Transmembrane helix</keyword>
<evidence type="ECO:0000259" key="12">
    <source>
        <dbReference type="Pfam" id="PF12019"/>
    </source>
</evidence>
<dbReference type="PROSITE" id="PS00409">
    <property type="entry name" value="PROKAR_NTER_METHYL"/>
    <property type="match status" value="1"/>
</dbReference>
<dbReference type="Proteomes" id="UP001305746">
    <property type="component" value="Unassembled WGS sequence"/>
</dbReference>
<evidence type="ECO:0000313" key="13">
    <source>
        <dbReference type="EMBL" id="MEA1082470.1"/>
    </source>
</evidence>
<evidence type="ECO:0000256" key="11">
    <source>
        <dbReference type="SAM" id="Phobius"/>
    </source>
</evidence>
<name>A0ABU5P318_9GAMM</name>
<sequence>MKHARKARGFSLLELLITLTIVAIVAAFALPSLNSILQRGEQRAALSELIAIINLSRNTAIQEQTAVTLCPIGTNSKCTKDWNRPLTAFRDPQRARKIVHSDQVLRILELSSTGTAKGRTGIRDYFRFRPSGFAEEAIGNIVWCPKNGDNRFASQIRINMGGRPFISQDSDGDGIPEDTYGKAITCG</sequence>